<dbReference type="PANTHER" id="PTHR43280">
    <property type="entry name" value="ARAC-FAMILY TRANSCRIPTIONAL REGULATOR"/>
    <property type="match status" value="1"/>
</dbReference>
<protein>
    <submittedName>
        <fullName evidence="5">Helix-turn-helix transcriptional regulator</fullName>
    </submittedName>
</protein>
<evidence type="ECO:0000313" key="6">
    <source>
        <dbReference type="Proteomes" id="UP001153404"/>
    </source>
</evidence>
<evidence type="ECO:0000256" key="1">
    <source>
        <dbReference type="ARBA" id="ARBA00023015"/>
    </source>
</evidence>
<keyword evidence="2" id="KW-0238">DNA-binding</keyword>
<proteinExistence type="predicted"/>
<gene>
    <name evidence="5" type="ORF">OMP40_12360</name>
</gene>
<dbReference type="Pfam" id="PF12833">
    <property type="entry name" value="HTH_18"/>
    <property type="match status" value="1"/>
</dbReference>
<dbReference type="Proteomes" id="UP001153404">
    <property type="component" value="Unassembled WGS sequence"/>
</dbReference>
<accession>A0A9X4KXG3</accession>
<name>A0A9X4KXG3_9BACL</name>
<dbReference type="GO" id="GO:0003700">
    <property type="term" value="F:DNA-binding transcription factor activity"/>
    <property type="evidence" value="ECO:0007669"/>
    <property type="project" value="InterPro"/>
</dbReference>
<dbReference type="InterPro" id="IPR009057">
    <property type="entry name" value="Homeodomain-like_sf"/>
</dbReference>
<dbReference type="PROSITE" id="PS01124">
    <property type="entry name" value="HTH_ARAC_FAMILY_2"/>
    <property type="match status" value="1"/>
</dbReference>
<dbReference type="PROSITE" id="PS00041">
    <property type="entry name" value="HTH_ARAC_FAMILY_1"/>
    <property type="match status" value="1"/>
</dbReference>
<sequence>MSYTCEQLAEAFEGANLSVHGVYRTVLAADSAYTGHVERPTSKCAVIIGLSGQADFIFDGAERHTMEPGVALIGGLNRRLEIRTGGEAFEYGLVHYLPEPQIGEAAQMLIAVSPLRVGADPEQRLLLERLLQAAALPDSMMRLEKKTLFYQLVNRLLFAARTVRHGPASEMVRDTLELIHAYYAEPITLARLAERHGLGPKYFSTQFRRFMGMGPIDYLIRYRMNRAEELLATGTYPVHAVARSVGYPDAYYFSRLYKKHKGQSPGEIGLKHRRNRPS</sequence>
<feature type="domain" description="HTH araC/xylS-type" evidence="4">
    <location>
        <begin position="173"/>
        <end position="271"/>
    </location>
</feature>
<dbReference type="InterPro" id="IPR018060">
    <property type="entry name" value="HTH_AraC"/>
</dbReference>
<dbReference type="SUPFAM" id="SSF46689">
    <property type="entry name" value="Homeodomain-like"/>
    <property type="match status" value="2"/>
</dbReference>
<evidence type="ECO:0000256" key="2">
    <source>
        <dbReference type="ARBA" id="ARBA00023125"/>
    </source>
</evidence>
<dbReference type="PANTHER" id="PTHR43280:SF2">
    <property type="entry name" value="HTH-TYPE TRANSCRIPTIONAL REGULATOR EXSA"/>
    <property type="match status" value="1"/>
</dbReference>
<keyword evidence="6" id="KW-1185">Reference proteome</keyword>
<keyword evidence="3" id="KW-0804">Transcription</keyword>
<dbReference type="GO" id="GO:0043565">
    <property type="term" value="F:sequence-specific DNA binding"/>
    <property type="evidence" value="ECO:0007669"/>
    <property type="project" value="InterPro"/>
</dbReference>
<dbReference type="EMBL" id="JAPDIA010000003">
    <property type="protein sequence ID" value="MDG0810054.1"/>
    <property type="molecule type" value="Genomic_DNA"/>
</dbReference>
<dbReference type="SMART" id="SM00342">
    <property type="entry name" value="HTH_ARAC"/>
    <property type="match status" value="1"/>
</dbReference>
<organism evidence="5 6">
    <name type="scientific">Cohnella rhizosphaerae</name>
    <dbReference type="NCBI Taxonomy" id="1457232"/>
    <lineage>
        <taxon>Bacteria</taxon>
        <taxon>Bacillati</taxon>
        <taxon>Bacillota</taxon>
        <taxon>Bacilli</taxon>
        <taxon>Bacillales</taxon>
        <taxon>Paenibacillaceae</taxon>
        <taxon>Cohnella</taxon>
    </lineage>
</organism>
<evidence type="ECO:0000256" key="3">
    <source>
        <dbReference type="ARBA" id="ARBA00023163"/>
    </source>
</evidence>
<keyword evidence="1" id="KW-0805">Transcription regulation</keyword>
<evidence type="ECO:0000259" key="4">
    <source>
        <dbReference type="PROSITE" id="PS01124"/>
    </source>
</evidence>
<dbReference type="RefSeq" id="WP_277531684.1">
    <property type="nucleotide sequence ID" value="NZ_JAPDIA010000003.1"/>
</dbReference>
<evidence type="ECO:0000313" key="5">
    <source>
        <dbReference type="EMBL" id="MDG0810054.1"/>
    </source>
</evidence>
<dbReference type="Gene3D" id="1.10.10.60">
    <property type="entry name" value="Homeodomain-like"/>
    <property type="match status" value="2"/>
</dbReference>
<dbReference type="InterPro" id="IPR018062">
    <property type="entry name" value="HTH_AraC-typ_CS"/>
</dbReference>
<dbReference type="AlphaFoldDB" id="A0A9X4KXG3"/>
<comment type="caution">
    <text evidence="5">The sequence shown here is derived from an EMBL/GenBank/DDBJ whole genome shotgun (WGS) entry which is preliminary data.</text>
</comment>
<reference evidence="5" key="1">
    <citation type="submission" date="2022-10" db="EMBL/GenBank/DDBJ databases">
        <title>Comparative genomic analysis of Cohnella hashimotonis sp. nov., isolated from the International Space Station.</title>
        <authorList>
            <person name="Simpson A."/>
            <person name="Venkateswaran K."/>
        </authorList>
    </citation>
    <scope>NUCLEOTIDE SEQUENCE</scope>
    <source>
        <strain evidence="5">DSM 28161</strain>
    </source>
</reference>